<feature type="repeat" description="TPR" evidence="1">
    <location>
        <begin position="22"/>
        <end position="55"/>
    </location>
</feature>
<dbReference type="Pfam" id="PF13181">
    <property type="entry name" value="TPR_8"/>
    <property type="match status" value="1"/>
</dbReference>
<keyword evidence="1" id="KW-0802">TPR repeat</keyword>
<dbReference type="SMART" id="SM00028">
    <property type="entry name" value="TPR"/>
    <property type="match status" value="3"/>
</dbReference>
<proteinExistence type="predicted"/>
<name>A0A6J4TYR2_9BACT</name>
<feature type="compositionally biased region" description="Low complexity" evidence="2">
    <location>
        <begin position="140"/>
        <end position="151"/>
    </location>
</feature>
<feature type="compositionally biased region" description="Low complexity" evidence="2">
    <location>
        <begin position="161"/>
        <end position="178"/>
    </location>
</feature>
<dbReference type="InterPro" id="IPR019734">
    <property type="entry name" value="TPR_rpt"/>
</dbReference>
<dbReference type="AlphaFoldDB" id="A0A6J4TYR2"/>
<dbReference type="Pfam" id="PF13414">
    <property type="entry name" value="TPR_11"/>
    <property type="match status" value="1"/>
</dbReference>
<accession>A0A6J4TYR2</accession>
<sequence length="211" mass="24047">MDKIILILISLSVTLFGRAQGDQSLMAKGNELYKKQQFDQAAEQYRKAADLNTKNAKAKYNLGDALYRSGKADAAQKAFSDAANNTKDEIAKSKAVYNKGVTLSSQKKLLESINAYKESLRLNSADEEARQNLQKALNELKKQQQQNQQKQNNKKQDKQQNQKQPEQQKNNSKLSQKQVEQMLNALRKDEKKIQQDLQKKNNIGKSNSKDW</sequence>
<dbReference type="EMBL" id="CADCVN010001508">
    <property type="protein sequence ID" value="CAA9535328.1"/>
    <property type="molecule type" value="Genomic_DNA"/>
</dbReference>
<dbReference type="SUPFAM" id="SSF48452">
    <property type="entry name" value="TPR-like"/>
    <property type="match status" value="1"/>
</dbReference>
<reference evidence="3" key="1">
    <citation type="submission" date="2020-02" db="EMBL/GenBank/DDBJ databases">
        <authorList>
            <person name="Meier V. D."/>
        </authorList>
    </citation>
    <scope>NUCLEOTIDE SEQUENCE</scope>
    <source>
        <strain evidence="3">AVDCRST_MAG96</strain>
    </source>
</reference>
<gene>
    <name evidence="3" type="ORF">AVDCRST_MAG96-3858</name>
</gene>
<protein>
    <submittedName>
        <fullName evidence="3">Uncharacterized protein</fullName>
    </submittedName>
</protein>
<organism evidence="3">
    <name type="scientific">uncultured Segetibacter sp</name>
    <dbReference type="NCBI Taxonomy" id="481133"/>
    <lineage>
        <taxon>Bacteria</taxon>
        <taxon>Pseudomonadati</taxon>
        <taxon>Bacteroidota</taxon>
        <taxon>Chitinophagia</taxon>
        <taxon>Chitinophagales</taxon>
        <taxon>Chitinophagaceae</taxon>
        <taxon>Segetibacter</taxon>
        <taxon>environmental samples</taxon>
    </lineage>
</organism>
<evidence type="ECO:0000256" key="2">
    <source>
        <dbReference type="SAM" id="MobiDB-lite"/>
    </source>
</evidence>
<dbReference type="Gene3D" id="1.25.40.10">
    <property type="entry name" value="Tetratricopeptide repeat domain"/>
    <property type="match status" value="1"/>
</dbReference>
<feature type="compositionally biased region" description="Polar residues" evidence="2">
    <location>
        <begin position="200"/>
        <end position="211"/>
    </location>
</feature>
<dbReference type="InterPro" id="IPR011990">
    <property type="entry name" value="TPR-like_helical_dom_sf"/>
</dbReference>
<evidence type="ECO:0000256" key="1">
    <source>
        <dbReference type="PROSITE-ProRule" id="PRU00339"/>
    </source>
</evidence>
<feature type="region of interest" description="Disordered" evidence="2">
    <location>
        <begin position="140"/>
        <end position="211"/>
    </location>
</feature>
<dbReference type="PROSITE" id="PS50005">
    <property type="entry name" value="TPR"/>
    <property type="match status" value="1"/>
</dbReference>
<feature type="compositionally biased region" description="Basic and acidic residues" evidence="2">
    <location>
        <begin position="186"/>
        <end position="199"/>
    </location>
</feature>
<evidence type="ECO:0000313" key="3">
    <source>
        <dbReference type="EMBL" id="CAA9535328.1"/>
    </source>
</evidence>